<dbReference type="EMBL" id="JAAMPC010000002">
    <property type="protein sequence ID" value="KAG2328580.1"/>
    <property type="molecule type" value="Genomic_DNA"/>
</dbReference>
<gene>
    <name evidence="1" type="ORF">Bca52824_011308</name>
</gene>
<evidence type="ECO:0000313" key="2">
    <source>
        <dbReference type="Proteomes" id="UP000886595"/>
    </source>
</evidence>
<keyword evidence="2" id="KW-1185">Reference proteome</keyword>
<protein>
    <submittedName>
        <fullName evidence="1">Uncharacterized protein</fullName>
    </submittedName>
</protein>
<name>A0A8X7WG25_BRACI</name>
<reference evidence="1 2" key="1">
    <citation type="submission" date="2020-02" db="EMBL/GenBank/DDBJ databases">
        <authorList>
            <person name="Ma Q."/>
            <person name="Huang Y."/>
            <person name="Song X."/>
            <person name="Pei D."/>
        </authorList>
    </citation>
    <scope>NUCLEOTIDE SEQUENCE [LARGE SCALE GENOMIC DNA]</scope>
    <source>
        <strain evidence="1">Sxm20200214</strain>
        <tissue evidence="1">Leaf</tissue>
    </source>
</reference>
<proteinExistence type="predicted"/>
<dbReference type="AlphaFoldDB" id="A0A8X7WG25"/>
<comment type="caution">
    <text evidence="1">The sequence shown here is derived from an EMBL/GenBank/DDBJ whole genome shotgun (WGS) entry which is preliminary data.</text>
</comment>
<accession>A0A8X7WG25</accession>
<sequence length="130" mass="14663">MVHKKMKPIYFAINQRDPMVVQTVKPFGTFVKEVLQMSEREPMQPATVEAQNRRNNSNPVIAHETSSLLNDCITGGFNNCISCGWKGTSATKADVLQSDRVYEANQAFYKVLHRKGSEDTECFKSPAYSK</sequence>
<evidence type="ECO:0000313" key="1">
    <source>
        <dbReference type="EMBL" id="KAG2328580.1"/>
    </source>
</evidence>
<organism evidence="1 2">
    <name type="scientific">Brassica carinata</name>
    <name type="common">Ethiopian mustard</name>
    <name type="synonym">Abyssinian cabbage</name>
    <dbReference type="NCBI Taxonomy" id="52824"/>
    <lineage>
        <taxon>Eukaryota</taxon>
        <taxon>Viridiplantae</taxon>
        <taxon>Streptophyta</taxon>
        <taxon>Embryophyta</taxon>
        <taxon>Tracheophyta</taxon>
        <taxon>Spermatophyta</taxon>
        <taxon>Magnoliopsida</taxon>
        <taxon>eudicotyledons</taxon>
        <taxon>Gunneridae</taxon>
        <taxon>Pentapetalae</taxon>
        <taxon>rosids</taxon>
        <taxon>malvids</taxon>
        <taxon>Brassicales</taxon>
        <taxon>Brassicaceae</taxon>
        <taxon>Brassiceae</taxon>
        <taxon>Brassica</taxon>
    </lineage>
</organism>
<dbReference type="Proteomes" id="UP000886595">
    <property type="component" value="Unassembled WGS sequence"/>
</dbReference>